<keyword evidence="1" id="KW-0472">Membrane</keyword>
<proteinExistence type="predicted"/>
<feature type="transmembrane region" description="Helical" evidence="1">
    <location>
        <begin position="35"/>
        <end position="57"/>
    </location>
</feature>
<reference evidence="2" key="1">
    <citation type="submission" date="2018-02" db="EMBL/GenBank/DDBJ databases">
        <title>Rhizophora mucronata_Transcriptome.</title>
        <authorList>
            <person name="Meera S.P."/>
            <person name="Sreeshan A."/>
            <person name="Augustine A."/>
        </authorList>
    </citation>
    <scope>NUCLEOTIDE SEQUENCE</scope>
    <source>
        <tissue evidence="2">Leaf</tissue>
    </source>
</reference>
<evidence type="ECO:0000256" key="1">
    <source>
        <dbReference type="SAM" id="Phobius"/>
    </source>
</evidence>
<dbReference type="AlphaFoldDB" id="A0A2P2N596"/>
<keyword evidence="1" id="KW-0812">Transmembrane</keyword>
<dbReference type="EMBL" id="GGEC01057187">
    <property type="protein sequence ID" value="MBX37671.1"/>
    <property type="molecule type" value="Transcribed_RNA"/>
</dbReference>
<protein>
    <submittedName>
        <fullName evidence="2">Uncharacterized protein</fullName>
    </submittedName>
</protein>
<keyword evidence="1" id="KW-1133">Transmembrane helix</keyword>
<organism evidence="2">
    <name type="scientific">Rhizophora mucronata</name>
    <name type="common">Asiatic mangrove</name>
    <dbReference type="NCBI Taxonomy" id="61149"/>
    <lineage>
        <taxon>Eukaryota</taxon>
        <taxon>Viridiplantae</taxon>
        <taxon>Streptophyta</taxon>
        <taxon>Embryophyta</taxon>
        <taxon>Tracheophyta</taxon>
        <taxon>Spermatophyta</taxon>
        <taxon>Magnoliopsida</taxon>
        <taxon>eudicotyledons</taxon>
        <taxon>Gunneridae</taxon>
        <taxon>Pentapetalae</taxon>
        <taxon>rosids</taxon>
        <taxon>fabids</taxon>
        <taxon>Malpighiales</taxon>
        <taxon>Rhizophoraceae</taxon>
        <taxon>Rhizophora</taxon>
    </lineage>
</organism>
<evidence type="ECO:0000313" key="2">
    <source>
        <dbReference type="EMBL" id="MBX37671.1"/>
    </source>
</evidence>
<name>A0A2P2N596_RHIMU</name>
<accession>A0A2P2N596</accession>
<sequence length="67" mass="7310">MCARRACSLAFIDPSGCSDSISLCNNDILFDFSSMIFSISLSLSSWLLSLWVLSSILDSKEAILDLS</sequence>